<keyword evidence="6" id="KW-1185">Reference proteome</keyword>
<dbReference type="InterPro" id="IPR037923">
    <property type="entry name" value="HTH-like"/>
</dbReference>
<accession>A0A4U1CQ94</accession>
<dbReference type="RefSeq" id="WP_136835112.1">
    <property type="nucleotide sequence ID" value="NZ_SWBQ01000001.1"/>
</dbReference>
<dbReference type="InterPro" id="IPR009057">
    <property type="entry name" value="Homeodomain-like_sf"/>
</dbReference>
<comment type="caution">
    <text evidence="5">The sequence shown here is derived from an EMBL/GenBank/DDBJ whole genome shotgun (WGS) entry which is preliminary data.</text>
</comment>
<dbReference type="GO" id="GO:0043565">
    <property type="term" value="F:sequence-specific DNA binding"/>
    <property type="evidence" value="ECO:0007669"/>
    <property type="project" value="InterPro"/>
</dbReference>
<keyword evidence="2" id="KW-0238">DNA-binding</keyword>
<evidence type="ECO:0000313" key="6">
    <source>
        <dbReference type="Proteomes" id="UP000307244"/>
    </source>
</evidence>
<sequence length="260" mass="30472">MKIYQISDIIPELTKPTAYYVGVFEDTPDPDIEWPHRHGFYSLVWFTQGNGINVIDFDEYEIRPNRIFTINPKQIHNWNYSVDSCGYFLLIEEHLAKHLNIDFSLPLVDLKTDDIQFVKEIFKRMSLDSNQLNAIPYLILLLSTSETPRKQLSDTITQFKKWITENSNENFTIEQYAEKLKISTETLNQLCKGETGLTAKQLQLDLKITEAKRLLLYSSLNTSEIAFKLGFEDNSYFSRIFKKKTNISPANFREKYLKTR</sequence>
<dbReference type="PRINTS" id="PR00032">
    <property type="entry name" value="HTHARAC"/>
</dbReference>
<name>A0A4U1CQ94_9SPHI</name>
<dbReference type="PANTHER" id="PTHR43280:SF32">
    <property type="entry name" value="TRANSCRIPTIONAL REGULATORY PROTEIN"/>
    <property type="match status" value="1"/>
</dbReference>
<feature type="domain" description="HTH araC/xylS-type" evidence="4">
    <location>
        <begin position="157"/>
        <end position="255"/>
    </location>
</feature>
<dbReference type="PROSITE" id="PS01124">
    <property type="entry name" value="HTH_ARAC_FAMILY_2"/>
    <property type="match status" value="1"/>
</dbReference>
<dbReference type="Pfam" id="PF02311">
    <property type="entry name" value="AraC_binding"/>
    <property type="match status" value="1"/>
</dbReference>
<gene>
    <name evidence="5" type="ORF">FA047_06395</name>
</gene>
<evidence type="ECO:0000256" key="2">
    <source>
        <dbReference type="ARBA" id="ARBA00023125"/>
    </source>
</evidence>
<dbReference type="InterPro" id="IPR003313">
    <property type="entry name" value="AraC-bd"/>
</dbReference>
<dbReference type="InterPro" id="IPR018060">
    <property type="entry name" value="HTH_AraC"/>
</dbReference>
<evidence type="ECO:0000313" key="5">
    <source>
        <dbReference type="EMBL" id="TKC09703.1"/>
    </source>
</evidence>
<proteinExistence type="predicted"/>
<dbReference type="InterPro" id="IPR020449">
    <property type="entry name" value="Tscrpt_reg_AraC-type_HTH"/>
</dbReference>
<keyword evidence="1" id="KW-0805">Transcription regulation</keyword>
<dbReference type="Proteomes" id="UP000307244">
    <property type="component" value="Unassembled WGS sequence"/>
</dbReference>
<dbReference type="Gene3D" id="1.10.10.60">
    <property type="entry name" value="Homeodomain-like"/>
    <property type="match status" value="1"/>
</dbReference>
<protein>
    <submittedName>
        <fullName evidence="5">AraC family transcriptional regulator</fullName>
    </submittedName>
</protein>
<dbReference type="PANTHER" id="PTHR43280">
    <property type="entry name" value="ARAC-FAMILY TRANSCRIPTIONAL REGULATOR"/>
    <property type="match status" value="1"/>
</dbReference>
<organism evidence="5 6">
    <name type="scientific">Pedobacter frigoris</name>
    <dbReference type="NCBI Taxonomy" id="2571272"/>
    <lineage>
        <taxon>Bacteria</taxon>
        <taxon>Pseudomonadati</taxon>
        <taxon>Bacteroidota</taxon>
        <taxon>Sphingobacteriia</taxon>
        <taxon>Sphingobacteriales</taxon>
        <taxon>Sphingobacteriaceae</taxon>
        <taxon>Pedobacter</taxon>
    </lineage>
</organism>
<dbReference type="AlphaFoldDB" id="A0A4U1CQ94"/>
<keyword evidence="3" id="KW-0804">Transcription</keyword>
<dbReference type="SMART" id="SM00342">
    <property type="entry name" value="HTH_ARAC"/>
    <property type="match status" value="1"/>
</dbReference>
<dbReference type="GO" id="GO:0003700">
    <property type="term" value="F:DNA-binding transcription factor activity"/>
    <property type="evidence" value="ECO:0007669"/>
    <property type="project" value="InterPro"/>
</dbReference>
<dbReference type="OrthoDB" id="2585681at2"/>
<evidence type="ECO:0000259" key="4">
    <source>
        <dbReference type="PROSITE" id="PS01124"/>
    </source>
</evidence>
<evidence type="ECO:0000256" key="3">
    <source>
        <dbReference type="ARBA" id="ARBA00023163"/>
    </source>
</evidence>
<dbReference type="Pfam" id="PF12833">
    <property type="entry name" value="HTH_18"/>
    <property type="match status" value="1"/>
</dbReference>
<reference evidence="5 6" key="1">
    <citation type="submission" date="2019-04" db="EMBL/GenBank/DDBJ databases">
        <title>Pedobacter sp. RP-3-15 sp. nov., isolated from Arctic soil.</title>
        <authorList>
            <person name="Dahal R.H."/>
            <person name="Kim D.-U."/>
        </authorList>
    </citation>
    <scope>NUCLEOTIDE SEQUENCE [LARGE SCALE GENOMIC DNA]</scope>
    <source>
        <strain evidence="5 6">RP-3-15</strain>
    </source>
</reference>
<evidence type="ECO:0000256" key="1">
    <source>
        <dbReference type="ARBA" id="ARBA00023015"/>
    </source>
</evidence>
<dbReference type="SUPFAM" id="SSF46689">
    <property type="entry name" value="Homeodomain-like"/>
    <property type="match status" value="1"/>
</dbReference>
<dbReference type="EMBL" id="SWBQ01000001">
    <property type="protein sequence ID" value="TKC09703.1"/>
    <property type="molecule type" value="Genomic_DNA"/>
</dbReference>
<dbReference type="SUPFAM" id="SSF51215">
    <property type="entry name" value="Regulatory protein AraC"/>
    <property type="match status" value="1"/>
</dbReference>